<dbReference type="RefSeq" id="WP_232592244.1">
    <property type="nucleotide sequence ID" value="NZ_BSPD01000020.1"/>
</dbReference>
<dbReference type="AlphaFoldDB" id="A0AA37T2H4"/>
<evidence type="ECO:0000313" key="2">
    <source>
        <dbReference type="Proteomes" id="UP001156870"/>
    </source>
</evidence>
<dbReference type="Proteomes" id="UP001156870">
    <property type="component" value="Unassembled WGS sequence"/>
</dbReference>
<accession>A0AA37T2H4</accession>
<keyword evidence="2" id="KW-1185">Reference proteome</keyword>
<sequence>MSDRDTSAVKKGLIENPKKFLSKNILLVPSPTANLNCSYLRKFDFDLYEGPKTTTYSGNIDRGNLLAYYLPWGENSGYHVVLENNDTADIMFTAQLSGCAVGYIRASDGSGAVRVSHHNIQTANGSTDDAAMKESLDFAQSTLHRGDYRTTPDMYAYYYGIRQKGMISGVSWKFYRQIVKQVGLGEFTVESVAEV</sequence>
<protein>
    <submittedName>
        <fullName evidence="1">Uncharacterized protein</fullName>
    </submittedName>
</protein>
<reference evidence="1 2" key="1">
    <citation type="journal article" date="2014" name="Int. J. Syst. Evol. Microbiol.">
        <title>Complete genome sequence of Corynebacterium casei LMG S-19264T (=DSM 44701T), isolated from a smear-ripened cheese.</title>
        <authorList>
            <consortium name="US DOE Joint Genome Institute (JGI-PGF)"/>
            <person name="Walter F."/>
            <person name="Albersmeier A."/>
            <person name="Kalinowski J."/>
            <person name="Ruckert C."/>
        </authorList>
    </citation>
    <scope>NUCLEOTIDE SEQUENCE [LARGE SCALE GENOMIC DNA]</scope>
    <source>
        <strain evidence="1 2">NBRC 110095</strain>
    </source>
</reference>
<organism evidence="1 2">
    <name type="scientific">Marinibactrum halimedae</name>
    <dbReference type="NCBI Taxonomy" id="1444977"/>
    <lineage>
        <taxon>Bacteria</taxon>
        <taxon>Pseudomonadati</taxon>
        <taxon>Pseudomonadota</taxon>
        <taxon>Gammaproteobacteria</taxon>
        <taxon>Cellvibrionales</taxon>
        <taxon>Cellvibrionaceae</taxon>
        <taxon>Marinibactrum</taxon>
    </lineage>
</organism>
<evidence type="ECO:0000313" key="1">
    <source>
        <dbReference type="EMBL" id="GLS24939.1"/>
    </source>
</evidence>
<dbReference type="EMBL" id="BSPD01000020">
    <property type="protein sequence ID" value="GLS24939.1"/>
    <property type="molecule type" value="Genomic_DNA"/>
</dbReference>
<gene>
    <name evidence="1" type="ORF">GCM10007877_06530</name>
</gene>
<name>A0AA37T2H4_9GAMM</name>
<comment type="caution">
    <text evidence="1">The sequence shown here is derived from an EMBL/GenBank/DDBJ whole genome shotgun (WGS) entry which is preliminary data.</text>
</comment>
<proteinExistence type="predicted"/>